<keyword evidence="9" id="KW-0472">Membrane</keyword>
<comment type="similarity">
    <text evidence="3">Belongs to the sorting nexin family.</text>
</comment>
<dbReference type="Gene3D" id="3.30.1520.10">
    <property type="entry name" value="Phox-like domain"/>
    <property type="match status" value="1"/>
</dbReference>
<gene>
    <name evidence="13" type="primary">SNX10</name>
</gene>
<evidence type="ECO:0000256" key="10">
    <source>
        <dbReference type="ARBA" id="ARBA00029433"/>
    </source>
</evidence>
<dbReference type="CDD" id="cd06898">
    <property type="entry name" value="PX_SNX10"/>
    <property type="match status" value="1"/>
</dbReference>
<keyword evidence="5" id="KW-0963">Cytoplasm</keyword>
<protein>
    <submittedName>
        <fullName evidence="13">Sorting nexin 10</fullName>
    </submittedName>
</protein>
<keyword evidence="7" id="KW-0653">Protein transport</keyword>
<evidence type="ECO:0000256" key="4">
    <source>
        <dbReference type="ARBA" id="ARBA00022448"/>
    </source>
</evidence>
<dbReference type="InterPro" id="IPR036871">
    <property type="entry name" value="PX_dom_sf"/>
</dbReference>
<feature type="compositionally biased region" description="Polar residues" evidence="11">
    <location>
        <begin position="368"/>
        <end position="377"/>
    </location>
</feature>
<dbReference type="InterPro" id="IPR043544">
    <property type="entry name" value="SNX10/11"/>
</dbReference>
<keyword evidence="8" id="KW-0446">Lipid-binding</keyword>
<evidence type="ECO:0000259" key="12">
    <source>
        <dbReference type="PROSITE" id="PS50195"/>
    </source>
</evidence>
<dbReference type="GO" id="GO:0005768">
    <property type="term" value="C:endosome"/>
    <property type="evidence" value="ECO:0007669"/>
    <property type="project" value="UniProtKB-SubCell"/>
</dbReference>
<evidence type="ECO:0000256" key="1">
    <source>
        <dbReference type="ARBA" id="ARBA00004177"/>
    </source>
</evidence>
<proteinExistence type="inferred from homology"/>
<reference evidence="13" key="2">
    <citation type="submission" date="2025-08" db="UniProtKB">
        <authorList>
            <consortium name="Ensembl"/>
        </authorList>
    </citation>
    <scope>IDENTIFICATION</scope>
</reference>
<feature type="region of interest" description="Disordered" evidence="11">
    <location>
        <begin position="333"/>
        <end position="377"/>
    </location>
</feature>
<dbReference type="AlphaFoldDB" id="A0A8C0S1G5"/>
<dbReference type="GO" id="GO:0035091">
    <property type="term" value="F:phosphatidylinositol binding"/>
    <property type="evidence" value="ECO:0007669"/>
    <property type="project" value="InterPro"/>
</dbReference>
<feature type="domain" description="PX" evidence="12">
    <location>
        <begin position="186"/>
        <end position="303"/>
    </location>
</feature>
<evidence type="ECO:0000256" key="9">
    <source>
        <dbReference type="ARBA" id="ARBA00023136"/>
    </source>
</evidence>
<keyword evidence="6" id="KW-0967">Endosome</keyword>
<dbReference type="GO" id="GO:0006886">
    <property type="term" value="P:intracellular protein transport"/>
    <property type="evidence" value="ECO:0007669"/>
    <property type="project" value="InterPro"/>
</dbReference>
<organism evidence="13 14">
    <name type="scientific">Canis lupus familiaris</name>
    <name type="common">Dog</name>
    <name type="synonym">Canis familiaris</name>
    <dbReference type="NCBI Taxonomy" id="9615"/>
    <lineage>
        <taxon>Eukaryota</taxon>
        <taxon>Metazoa</taxon>
        <taxon>Chordata</taxon>
        <taxon>Craniata</taxon>
        <taxon>Vertebrata</taxon>
        <taxon>Euteleostomi</taxon>
        <taxon>Mammalia</taxon>
        <taxon>Eutheria</taxon>
        <taxon>Laurasiatheria</taxon>
        <taxon>Carnivora</taxon>
        <taxon>Caniformia</taxon>
        <taxon>Canidae</taxon>
        <taxon>Canis</taxon>
    </lineage>
</organism>
<sequence>MVPDLSTRLSPRASGPRVTKGAGLGGSRRLAGGDAGGCRSLAGFGGRAEGARNPGSGAPPGGRRARGSPCGPSAAGGRGSRAARGCTCAARGGAAAAGAAEAGGRAAPRGLRAPSAGAGPLRARGARGCARGRSWALVAAAAAPLSQQSPPARPCAEEPSQCRPSRLPGEEIGVGSLGTYPPAQEFVSVWVRDPRIQKEDFWHSYIDYEICIHTNSMCFTMKTSCVRRRYREFVWLRQRLQNNALLVQLPELPSKNLFFNMNNRQHVDQRRQGLEDFLRKVLQNALLLSDSCLHLFLQSHLNSEDIEACVSGQTKYSVEDAIHKFALMNRRFPEEDEEGKKENDIDYDSESSSSGFGHSSDDSSSHGCTMSTAPQES</sequence>
<evidence type="ECO:0000256" key="11">
    <source>
        <dbReference type="SAM" id="MobiDB-lite"/>
    </source>
</evidence>
<feature type="region of interest" description="Disordered" evidence="11">
    <location>
        <begin position="1"/>
        <end position="82"/>
    </location>
</feature>
<accession>A0A8C0S1G5</accession>
<dbReference type="PANTHER" id="PTHR46209:SF2">
    <property type="entry name" value="SORTING NEXIN-10"/>
    <property type="match status" value="1"/>
</dbReference>
<evidence type="ECO:0000256" key="8">
    <source>
        <dbReference type="ARBA" id="ARBA00023121"/>
    </source>
</evidence>
<dbReference type="Pfam" id="PF00787">
    <property type="entry name" value="PX"/>
    <property type="match status" value="1"/>
</dbReference>
<reference evidence="13" key="1">
    <citation type="submission" date="2018-10" db="EMBL/GenBank/DDBJ databases">
        <title>De novo assembly of a Great Dane genome.</title>
        <authorList>
            <person name="Kidd J.M."/>
            <person name="Pendleton A.L."/>
            <person name="Shen F."/>
            <person name="Emery S."/>
        </authorList>
    </citation>
    <scope>NUCLEOTIDE SEQUENCE [LARGE SCALE GENOMIC DNA]</scope>
    <source>
        <strain evidence="13">Great Dane</strain>
    </source>
</reference>
<evidence type="ECO:0000256" key="5">
    <source>
        <dbReference type="ARBA" id="ARBA00022490"/>
    </source>
</evidence>
<dbReference type="SUPFAM" id="SSF64268">
    <property type="entry name" value="PX domain"/>
    <property type="match status" value="1"/>
</dbReference>
<dbReference type="PROSITE" id="PS50195">
    <property type="entry name" value="PX"/>
    <property type="match status" value="1"/>
</dbReference>
<dbReference type="OrthoDB" id="5227681at2759"/>
<evidence type="ECO:0000313" key="14">
    <source>
        <dbReference type="Proteomes" id="UP000694542"/>
    </source>
</evidence>
<dbReference type="Ensembl" id="ENSCAFT00040016662.1">
    <property type="protein sequence ID" value="ENSCAFP00040014439.1"/>
    <property type="gene ID" value="ENSCAFG00040008798.1"/>
</dbReference>
<comment type="subcellular location">
    <subcellularLocation>
        <location evidence="2">Cytoplasm</location>
    </subcellularLocation>
    <subcellularLocation>
        <location evidence="10">Endomembrane system</location>
        <topology evidence="10">Peripheral membrane protein</topology>
        <orientation evidence="10">Cytoplasmic side</orientation>
    </subcellularLocation>
    <subcellularLocation>
        <location evidence="1">Endosome</location>
    </subcellularLocation>
</comment>
<dbReference type="InterPro" id="IPR001683">
    <property type="entry name" value="PX_dom"/>
</dbReference>
<name>A0A8C0S1G5_CANLF</name>
<dbReference type="Proteomes" id="UP000694542">
    <property type="component" value="Chromosome 14"/>
</dbReference>
<evidence type="ECO:0000256" key="2">
    <source>
        <dbReference type="ARBA" id="ARBA00004496"/>
    </source>
</evidence>
<dbReference type="SMART" id="SM00312">
    <property type="entry name" value="PX"/>
    <property type="match status" value="1"/>
</dbReference>
<evidence type="ECO:0000313" key="13">
    <source>
        <dbReference type="Ensembl" id="ENSCAFP00040014439.1"/>
    </source>
</evidence>
<dbReference type="PANTHER" id="PTHR46209">
    <property type="entry name" value="PX DOMAIN-CONTAINING PROTEIN"/>
    <property type="match status" value="1"/>
</dbReference>
<evidence type="ECO:0000256" key="3">
    <source>
        <dbReference type="ARBA" id="ARBA00010883"/>
    </source>
</evidence>
<evidence type="ECO:0000256" key="6">
    <source>
        <dbReference type="ARBA" id="ARBA00022753"/>
    </source>
</evidence>
<evidence type="ECO:0000256" key="7">
    <source>
        <dbReference type="ARBA" id="ARBA00022927"/>
    </source>
</evidence>
<keyword evidence="4" id="KW-0813">Transport</keyword>